<dbReference type="HOGENOM" id="CLU_033617_2_1_12"/>
<feature type="binding site" evidence="3">
    <location>
        <position position="274"/>
    </location>
    <ligand>
        <name>Zn(2+)</name>
        <dbReference type="ChEBI" id="CHEBI:29105"/>
    </ligand>
</feature>
<evidence type="ECO:0000256" key="1">
    <source>
        <dbReference type="ARBA" id="ARBA00022741"/>
    </source>
</evidence>
<dbReference type="PROSITE" id="PS50936">
    <property type="entry name" value="ENGC_GTPASE"/>
    <property type="match status" value="1"/>
</dbReference>
<dbReference type="EC" id="3.6.1.-" evidence="3"/>
<keyword evidence="1 3" id="KW-0547">Nucleotide-binding</keyword>
<dbReference type="RefSeq" id="WP_013739078.1">
    <property type="nucleotide sequence ID" value="NC_015436.1"/>
</dbReference>
<comment type="function">
    <text evidence="3">One of several proteins that assist in the late maturation steps of the functional core of the 30S ribosomal subunit. Helps release RbfA from mature subunits. May play a role in the assembly of ribosomal proteins into the subunit. Circularly permuted GTPase that catalyzes slow GTP hydrolysis, GTPase activity is stimulated by the 30S ribosomal subunit.</text>
</comment>
<feature type="binding site" evidence="3">
    <location>
        <position position="261"/>
    </location>
    <ligand>
        <name>Zn(2+)</name>
        <dbReference type="ChEBI" id="CHEBI:29105"/>
    </ligand>
</feature>
<dbReference type="InterPro" id="IPR004881">
    <property type="entry name" value="Ribosome_biogen_GTPase_RsgA"/>
</dbReference>
<comment type="subcellular location">
    <subcellularLocation>
        <location evidence="3">Cytoplasm</location>
    </subcellularLocation>
</comment>
<dbReference type="Proteomes" id="UP000007939">
    <property type="component" value="Chromosome"/>
</dbReference>
<dbReference type="GO" id="GO:0003924">
    <property type="term" value="F:GTPase activity"/>
    <property type="evidence" value="ECO:0007669"/>
    <property type="project" value="UniProtKB-UniRule"/>
</dbReference>
<dbReference type="GO" id="GO:0042274">
    <property type="term" value="P:ribosomal small subunit biogenesis"/>
    <property type="evidence" value="ECO:0007669"/>
    <property type="project" value="UniProtKB-UniRule"/>
</dbReference>
<sequence length="334" mass="37106">MGEAVEGTVTRGINNIYTVIDSDGTAYLCRIKGKQLVQAAGEYNPIVAGDRVLFQPVEGSGEALILERLERTSFFARWNEKGQRNQIVAANMDIVVCVSSVASPPFRPRFIDRVIACSRNVETVIILNKCDIAQKDAEAERFALFSELGYRTIRVSAAQGEGLDEVRGICHGKTVAFIGQSGVGKSTLINALLDGTVVQRTGGISRKFDRGRHTTNYATMLFGKDFTLIDTPGVREISVPHDDPHAIEASFPEFASYRVRCQFEGCLHDEEPGCAVRDAADAGLIHEDRYESYLRMLASLEERAPSWAVRPRAQRNRYADDTWDKEEWDAHEDA</sequence>
<keyword evidence="3" id="KW-0862">Zinc</keyword>
<dbReference type="GO" id="GO:0005525">
    <property type="term" value="F:GTP binding"/>
    <property type="evidence" value="ECO:0007669"/>
    <property type="project" value="UniProtKB-UniRule"/>
</dbReference>
<dbReference type="Gene3D" id="2.40.50.140">
    <property type="entry name" value="Nucleic acid-binding proteins"/>
    <property type="match status" value="1"/>
</dbReference>
<keyword evidence="3" id="KW-0694">RNA-binding</keyword>
<dbReference type="GO" id="GO:0005737">
    <property type="term" value="C:cytoplasm"/>
    <property type="evidence" value="ECO:0007669"/>
    <property type="project" value="UniProtKB-SubCell"/>
</dbReference>
<accession>F4GIH4</accession>
<dbReference type="SUPFAM" id="SSF50249">
    <property type="entry name" value="Nucleic acid-binding proteins"/>
    <property type="match status" value="1"/>
</dbReference>
<dbReference type="HAMAP" id="MF_01820">
    <property type="entry name" value="GTPase_RsgA"/>
    <property type="match status" value="1"/>
</dbReference>
<feature type="domain" description="CP-type G" evidence="5">
    <location>
        <begin position="81"/>
        <end position="237"/>
    </location>
</feature>
<gene>
    <name evidence="3" type="primary">rsgA</name>
    <name evidence="6" type="ordered locus">Spico_0454</name>
</gene>
<dbReference type="Gene3D" id="3.40.50.300">
    <property type="entry name" value="P-loop containing nucleotide triphosphate hydrolases"/>
    <property type="match status" value="1"/>
</dbReference>
<comment type="similarity">
    <text evidence="3">Belongs to the TRAFAC class YlqF/YawG GTPase family. RsgA subfamily.</text>
</comment>
<dbReference type="KEGG" id="scc:Spico_0454"/>
<dbReference type="eggNOG" id="COG1162">
    <property type="taxonomic scope" value="Bacteria"/>
</dbReference>
<reference evidence="6 7" key="2">
    <citation type="journal article" date="2012" name="Stand. Genomic Sci.">
        <title>Complete genome sequence of the termite hindgut bacterium Spirochaeta coccoides type strain (SPN1(T)), reclassification in the genus Sphaerochaeta as Sphaerochaeta coccoides comb. nov. and emendations of the family Spirochaetaceae and the genus Sphaerochaeta.</title>
        <authorList>
            <person name="Abt B."/>
            <person name="Han C."/>
            <person name="Scheuner C."/>
            <person name="Lu M."/>
            <person name="Lapidus A."/>
            <person name="Nolan M."/>
            <person name="Lucas S."/>
            <person name="Hammon N."/>
            <person name="Deshpande S."/>
            <person name="Cheng J.F."/>
            <person name="Tapia R."/>
            <person name="Goodwin L.A."/>
            <person name="Pitluck S."/>
            <person name="Liolios K."/>
            <person name="Pagani I."/>
            <person name="Ivanova N."/>
            <person name="Mavromatis K."/>
            <person name="Mikhailova N."/>
            <person name="Huntemann M."/>
            <person name="Pati A."/>
            <person name="Chen A."/>
            <person name="Palaniappan K."/>
            <person name="Land M."/>
            <person name="Hauser L."/>
            <person name="Brambilla E.M."/>
            <person name="Rohde M."/>
            <person name="Spring S."/>
            <person name="Gronow S."/>
            <person name="Goker M."/>
            <person name="Woyke T."/>
            <person name="Bristow J."/>
            <person name="Eisen J.A."/>
            <person name="Markowitz V."/>
            <person name="Hugenholtz P."/>
            <person name="Kyrpides N.C."/>
            <person name="Klenk H.P."/>
            <person name="Detter J.C."/>
        </authorList>
    </citation>
    <scope>NUCLEOTIDE SEQUENCE [LARGE SCALE GENOMIC DNA]</scope>
    <source>
        <strain evidence="7">ATCC BAA-1237 / DSM 17374 / SPN1</strain>
    </source>
</reference>
<dbReference type="Pfam" id="PF03193">
    <property type="entry name" value="RsgA_GTPase"/>
    <property type="match status" value="1"/>
</dbReference>
<dbReference type="AlphaFoldDB" id="F4GIH4"/>
<evidence type="ECO:0000259" key="4">
    <source>
        <dbReference type="PROSITE" id="PS50936"/>
    </source>
</evidence>
<keyword evidence="3" id="KW-0479">Metal-binding</keyword>
<dbReference type="SUPFAM" id="SSF52540">
    <property type="entry name" value="P-loop containing nucleoside triphosphate hydrolases"/>
    <property type="match status" value="1"/>
</dbReference>
<protein>
    <recommendedName>
        <fullName evidence="3">Small ribosomal subunit biogenesis GTPase RsgA</fullName>
        <ecNumber evidence="3">3.6.1.-</ecNumber>
    </recommendedName>
</protein>
<organism evidence="6 7">
    <name type="scientific">Parasphaerochaeta coccoides (strain ATCC BAA-1237 / DSM 17374 / SPN1)</name>
    <name type="common">Sphaerochaeta coccoides</name>
    <dbReference type="NCBI Taxonomy" id="760011"/>
    <lineage>
        <taxon>Bacteria</taxon>
        <taxon>Pseudomonadati</taxon>
        <taxon>Spirochaetota</taxon>
        <taxon>Spirochaetia</taxon>
        <taxon>Spirochaetales</taxon>
        <taxon>Sphaerochaetaceae</taxon>
        <taxon>Parasphaerochaeta</taxon>
    </lineage>
</organism>
<dbReference type="PROSITE" id="PS51721">
    <property type="entry name" value="G_CP"/>
    <property type="match status" value="1"/>
</dbReference>
<dbReference type="InterPro" id="IPR027417">
    <property type="entry name" value="P-loop_NTPase"/>
</dbReference>
<dbReference type="GO" id="GO:0046872">
    <property type="term" value="F:metal ion binding"/>
    <property type="evidence" value="ECO:0007669"/>
    <property type="project" value="UniProtKB-KW"/>
</dbReference>
<dbReference type="PANTHER" id="PTHR32120:SF11">
    <property type="entry name" value="SMALL RIBOSOMAL SUBUNIT BIOGENESIS GTPASE RSGA 1, MITOCHONDRIAL-RELATED"/>
    <property type="match status" value="1"/>
</dbReference>
<feature type="binding site" evidence="3">
    <location>
        <begin position="179"/>
        <end position="187"/>
    </location>
    <ligand>
        <name>GTP</name>
        <dbReference type="ChEBI" id="CHEBI:37565"/>
    </ligand>
</feature>
<feature type="binding site" evidence="3">
    <location>
        <position position="266"/>
    </location>
    <ligand>
        <name>Zn(2+)</name>
        <dbReference type="ChEBI" id="CHEBI:29105"/>
    </ligand>
</feature>
<comment type="cofactor">
    <cofactor evidence="3">
        <name>Zn(2+)</name>
        <dbReference type="ChEBI" id="CHEBI:29105"/>
    </cofactor>
    <text evidence="3">Binds 1 zinc ion per subunit.</text>
</comment>
<comment type="subunit">
    <text evidence="3">Monomer. Associates with 30S ribosomal subunit, binds 16S rRNA.</text>
</comment>
<evidence type="ECO:0000256" key="3">
    <source>
        <dbReference type="HAMAP-Rule" id="MF_01820"/>
    </source>
</evidence>
<name>F4GIH4_PARC1</name>
<dbReference type="Gene3D" id="1.10.40.50">
    <property type="entry name" value="Probable gtpase engc, domain 3"/>
    <property type="match status" value="1"/>
</dbReference>
<dbReference type="InterPro" id="IPR012340">
    <property type="entry name" value="NA-bd_OB-fold"/>
</dbReference>
<proteinExistence type="inferred from homology"/>
<evidence type="ECO:0000256" key="2">
    <source>
        <dbReference type="ARBA" id="ARBA00023134"/>
    </source>
</evidence>
<dbReference type="EMBL" id="CP002659">
    <property type="protein sequence ID" value="AEC01682.1"/>
    <property type="molecule type" value="Genomic_DNA"/>
</dbReference>
<feature type="binding site" evidence="3">
    <location>
        <begin position="128"/>
        <end position="131"/>
    </location>
    <ligand>
        <name>GTP</name>
        <dbReference type="ChEBI" id="CHEBI:37565"/>
    </ligand>
</feature>
<dbReference type="InterPro" id="IPR030378">
    <property type="entry name" value="G_CP_dom"/>
</dbReference>
<dbReference type="GO" id="GO:0019843">
    <property type="term" value="F:rRNA binding"/>
    <property type="evidence" value="ECO:0007669"/>
    <property type="project" value="UniProtKB-KW"/>
</dbReference>
<dbReference type="PANTHER" id="PTHR32120">
    <property type="entry name" value="SMALL RIBOSOMAL SUBUNIT BIOGENESIS GTPASE RSGA"/>
    <property type="match status" value="1"/>
</dbReference>
<evidence type="ECO:0000313" key="6">
    <source>
        <dbReference type="EMBL" id="AEC01682.1"/>
    </source>
</evidence>
<keyword evidence="3" id="KW-0963">Cytoplasm</keyword>
<dbReference type="CDD" id="cd01854">
    <property type="entry name" value="YjeQ_EngC"/>
    <property type="match status" value="1"/>
</dbReference>
<reference evidence="7" key="1">
    <citation type="submission" date="2011-04" db="EMBL/GenBank/DDBJ databases">
        <title>The complete genome of Spirochaeta coccoides DSM 17374.</title>
        <authorList>
            <person name="Lucas S."/>
            <person name="Copeland A."/>
            <person name="Lapidus A."/>
            <person name="Bruce D."/>
            <person name="Goodwin L."/>
            <person name="Pitluck S."/>
            <person name="Peters L."/>
            <person name="Kyrpides N."/>
            <person name="Mavromatis K."/>
            <person name="Pagani I."/>
            <person name="Ivanova N."/>
            <person name="Ovchinnikova G."/>
            <person name="Lu M."/>
            <person name="Detter J.C."/>
            <person name="Tapia R."/>
            <person name="Han C."/>
            <person name="Land M."/>
            <person name="Hauser L."/>
            <person name="Markowitz V."/>
            <person name="Cheng J.-F."/>
            <person name="Hugenholtz P."/>
            <person name="Woyke T."/>
            <person name="Wu D."/>
            <person name="Spring S."/>
            <person name="Schroeder M."/>
            <person name="Brambilla E."/>
            <person name="Klenk H.-P."/>
            <person name="Eisen J.A."/>
        </authorList>
    </citation>
    <scope>NUCLEOTIDE SEQUENCE [LARGE SCALE GENOMIC DNA]</scope>
    <source>
        <strain evidence="7">ATCC BAA-1237 / DSM 17374 / SPN1</strain>
    </source>
</reference>
<evidence type="ECO:0000313" key="7">
    <source>
        <dbReference type="Proteomes" id="UP000007939"/>
    </source>
</evidence>
<feature type="domain" description="EngC GTPase" evidence="4">
    <location>
        <begin position="90"/>
        <end position="235"/>
    </location>
</feature>
<keyword evidence="3" id="KW-0690">Ribosome biogenesis</keyword>
<dbReference type="InterPro" id="IPR010914">
    <property type="entry name" value="RsgA_GTPase_dom"/>
</dbReference>
<feature type="binding site" evidence="3">
    <location>
        <position position="268"/>
    </location>
    <ligand>
        <name>Zn(2+)</name>
        <dbReference type="ChEBI" id="CHEBI:29105"/>
    </ligand>
</feature>
<keyword evidence="7" id="KW-1185">Reference proteome</keyword>
<evidence type="ECO:0000259" key="5">
    <source>
        <dbReference type="PROSITE" id="PS51721"/>
    </source>
</evidence>
<keyword evidence="2 3" id="KW-0342">GTP-binding</keyword>
<keyword evidence="3" id="KW-0699">rRNA-binding</keyword>
<dbReference type="NCBIfam" id="TIGR00157">
    <property type="entry name" value="ribosome small subunit-dependent GTPase A"/>
    <property type="match status" value="1"/>
</dbReference>
<keyword evidence="3" id="KW-0378">Hydrolase</keyword>
<dbReference type="STRING" id="760011.Spico_0454"/>